<sequence length="395" mass="42295">MSDPSIRFGAFTIPIKYLSLAILVIQNSTLVLTMRYSRTSEGPMYLSSTAVVMTEAIKLLTCLVIIFFEENLSVAATLGLLHREIVAKPDETAKMGVPSFLYTLQNNLLFVAVSYLDAATFQVTYQLKIITTALFSVIMLGKRLTRAKWIALVVLMVGVALVQLPPPKATEELPARSENNGGVVPADAAGAAGRKLNGLELTADLPEQHLRRLLAAIPANEKESDAELAVAGDDAGAASGSFIGLMAVITACCSSGFAGVYFEKILKGTQASIWVRNVQLGLFGAIIGIIGAFYQDGAAIAENGFFQGYTTVVWLVILMQAFGGLLVAVVVKYADNILKGFATSVSIVVSSIISIFLFGFHPHMAWNVGAGFVLLSTYLYSLPDAPVDQIRRSNV</sequence>
<feature type="transmembrane region" description="Helical" evidence="9">
    <location>
        <begin position="147"/>
        <end position="164"/>
    </location>
</feature>
<feature type="transmembrane region" description="Helical" evidence="9">
    <location>
        <begin position="306"/>
        <end position="331"/>
    </location>
</feature>
<dbReference type="GO" id="GO:0000139">
    <property type="term" value="C:Golgi membrane"/>
    <property type="evidence" value="ECO:0007669"/>
    <property type="project" value="UniProtKB-SubCell"/>
</dbReference>
<dbReference type="SUPFAM" id="SSF103481">
    <property type="entry name" value="Multidrug resistance efflux transporter EmrE"/>
    <property type="match status" value="1"/>
</dbReference>
<reference evidence="11" key="1">
    <citation type="submission" date="2011-02" db="EMBL/GenBank/DDBJ databases">
        <title>The Genome Sequence of Capsaspora owczarzaki ATCC 30864.</title>
        <authorList>
            <person name="Russ C."/>
            <person name="Cuomo C."/>
            <person name="Burger G."/>
            <person name="Gray M.W."/>
            <person name="Holland P.W.H."/>
            <person name="King N."/>
            <person name="Lang F.B.F."/>
            <person name="Roger A.J."/>
            <person name="Ruiz-Trillo I."/>
            <person name="Young S.K."/>
            <person name="Zeng Q."/>
            <person name="Gargeya S."/>
            <person name="Alvarado L."/>
            <person name="Berlin A."/>
            <person name="Chapman S.B."/>
            <person name="Chen Z."/>
            <person name="Freedman E."/>
            <person name="Gellesch M."/>
            <person name="Goldberg J."/>
            <person name="Griggs A."/>
            <person name="Gujja S."/>
            <person name="Heilman E."/>
            <person name="Heiman D."/>
            <person name="Howarth C."/>
            <person name="Mehta T."/>
            <person name="Neiman D."/>
            <person name="Pearson M."/>
            <person name="Roberts A."/>
            <person name="Saif S."/>
            <person name="Shea T."/>
            <person name="Shenoy N."/>
            <person name="Sisk P."/>
            <person name="Stolte C."/>
            <person name="Sykes S."/>
            <person name="White J."/>
            <person name="Yandava C."/>
            <person name="Haas B."/>
            <person name="Nusbaum C."/>
            <person name="Birren B."/>
        </authorList>
    </citation>
    <scope>NUCLEOTIDE SEQUENCE</scope>
    <source>
        <strain evidence="11">ATCC 30864</strain>
    </source>
</reference>
<evidence type="ECO:0000256" key="8">
    <source>
        <dbReference type="ARBA" id="ARBA00023136"/>
    </source>
</evidence>
<feature type="transmembrane region" description="Helical" evidence="9">
    <location>
        <begin position="6"/>
        <end position="25"/>
    </location>
</feature>
<dbReference type="PIRSF" id="PIRSF005799">
    <property type="entry name" value="UDP-gal_transpt"/>
    <property type="match status" value="1"/>
</dbReference>
<keyword evidence="6 9" id="KW-1133">Transmembrane helix</keyword>
<comment type="similarity">
    <text evidence="2">Belongs to the nucleotide-sugar transporter family. SLC35A subfamily.</text>
</comment>
<dbReference type="STRING" id="595528.A0A0D2WRX5"/>
<protein>
    <submittedName>
        <fullName evidence="10">Solute carrier family 35 member 2</fullName>
    </submittedName>
</protein>
<dbReference type="FunFam" id="1.10.3730.20:FF:000037">
    <property type="entry name" value="Nucleotide Sugar TransPorter family"/>
    <property type="match status" value="1"/>
</dbReference>
<dbReference type="Pfam" id="PF04142">
    <property type="entry name" value="Nuc_sug_transp"/>
    <property type="match status" value="1"/>
</dbReference>
<organism evidence="10 11">
    <name type="scientific">Capsaspora owczarzaki (strain ATCC 30864)</name>
    <dbReference type="NCBI Taxonomy" id="595528"/>
    <lineage>
        <taxon>Eukaryota</taxon>
        <taxon>Filasterea</taxon>
        <taxon>Capsaspora</taxon>
    </lineage>
</organism>
<dbReference type="GO" id="GO:0015165">
    <property type="term" value="F:pyrimidine nucleotide-sugar transmembrane transporter activity"/>
    <property type="evidence" value="ECO:0007669"/>
    <property type="project" value="InterPro"/>
</dbReference>
<dbReference type="InterPro" id="IPR037185">
    <property type="entry name" value="EmrE-like"/>
</dbReference>
<evidence type="ECO:0000256" key="7">
    <source>
        <dbReference type="ARBA" id="ARBA00023034"/>
    </source>
</evidence>
<evidence type="ECO:0000256" key="5">
    <source>
        <dbReference type="ARBA" id="ARBA00022692"/>
    </source>
</evidence>
<dbReference type="NCBIfam" id="TIGR00803">
    <property type="entry name" value="nst"/>
    <property type="match status" value="2"/>
</dbReference>
<dbReference type="PhylomeDB" id="A0A0D2WRX5"/>
<dbReference type="RefSeq" id="XP_004347072.2">
    <property type="nucleotide sequence ID" value="XM_004347022.2"/>
</dbReference>
<evidence type="ECO:0000256" key="4">
    <source>
        <dbReference type="ARBA" id="ARBA00022597"/>
    </source>
</evidence>
<dbReference type="EMBL" id="KE346367">
    <property type="protein sequence ID" value="KJE94810.1"/>
    <property type="molecule type" value="Genomic_DNA"/>
</dbReference>
<dbReference type="eggNOG" id="KOG2234">
    <property type="taxonomic scope" value="Eukaryota"/>
</dbReference>
<evidence type="ECO:0000313" key="10">
    <source>
        <dbReference type="EMBL" id="KJE94810.1"/>
    </source>
</evidence>
<keyword evidence="8 9" id="KW-0472">Membrane</keyword>
<feature type="transmembrane region" description="Helical" evidence="9">
    <location>
        <begin position="338"/>
        <end position="358"/>
    </location>
</feature>
<dbReference type="Gene3D" id="1.10.3730.20">
    <property type="match status" value="1"/>
</dbReference>
<feature type="transmembrane region" description="Helical" evidence="9">
    <location>
        <begin position="364"/>
        <end position="382"/>
    </location>
</feature>
<dbReference type="Proteomes" id="UP000008743">
    <property type="component" value="Unassembled WGS sequence"/>
</dbReference>
<keyword evidence="3" id="KW-0813">Transport</keyword>
<feature type="transmembrane region" description="Helical" evidence="9">
    <location>
        <begin position="45"/>
        <end position="68"/>
    </location>
</feature>
<evidence type="ECO:0000256" key="9">
    <source>
        <dbReference type="SAM" id="Phobius"/>
    </source>
</evidence>
<dbReference type="FunCoup" id="A0A0D2WRX5">
    <property type="interactions" value="31"/>
</dbReference>
<feature type="transmembrane region" description="Helical" evidence="9">
    <location>
        <begin position="242"/>
        <end position="262"/>
    </location>
</feature>
<evidence type="ECO:0000256" key="6">
    <source>
        <dbReference type="ARBA" id="ARBA00022989"/>
    </source>
</evidence>
<gene>
    <name evidence="10" type="ORF">CAOG_005387</name>
</gene>
<feature type="transmembrane region" description="Helical" evidence="9">
    <location>
        <begin position="274"/>
        <end position="294"/>
    </location>
</feature>
<feature type="transmembrane region" description="Helical" evidence="9">
    <location>
        <begin position="123"/>
        <end position="140"/>
    </location>
</feature>
<dbReference type="PANTHER" id="PTHR10231">
    <property type="entry name" value="NUCLEOTIDE-SUGAR TRANSMEMBRANE TRANSPORTER"/>
    <property type="match status" value="1"/>
</dbReference>
<comment type="subcellular location">
    <subcellularLocation>
        <location evidence="1">Golgi apparatus membrane</location>
        <topology evidence="1">Multi-pass membrane protein</topology>
    </subcellularLocation>
</comment>
<keyword evidence="4" id="KW-0762">Sugar transport</keyword>
<keyword evidence="5 9" id="KW-0812">Transmembrane</keyword>
<dbReference type="OrthoDB" id="408493at2759"/>
<evidence type="ECO:0000256" key="2">
    <source>
        <dbReference type="ARBA" id="ARBA00009976"/>
    </source>
</evidence>
<dbReference type="InParanoid" id="A0A0D2WRX5"/>
<keyword evidence="11" id="KW-1185">Reference proteome</keyword>
<evidence type="ECO:0000256" key="3">
    <source>
        <dbReference type="ARBA" id="ARBA00022448"/>
    </source>
</evidence>
<keyword evidence="7" id="KW-0333">Golgi apparatus</keyword>
<proteinExistence type="inferred from homology"/>
<dbReference type="InterPro" id="IPR007271">
    <property type="entry name" value="Nuc_sug_transpt"/>
</dbReference>
<dbReference type="AlphaFoldDB" id="A0A0D2WRX5"/>
<evidence type="ECO:0000313" key="11">
    <source>
        <dbReference type="Proteomes" id="UP000008743"/>
    </source>
</evidence>
<name>A0A0D2WRX5_CAPO3</name>
<accession>A0A0D2WRX5</accession>
<evidence type="ECO:0000256" key="1">
    <source>
        <dbReference type="ARBA" id="ARBA00004653"/>
    </source>
</evidence>